<comment type="similarity">
    <text evidence="1">Belongs to the LysR transcriptional regulatory family.</text>
</comment>
<dbReference type="GO" id="GO:0003677">
    <property type="term" value="F:DNA binding"/>
    <property type="evidence" value="ECO:0007669"/>
    <property type="project" value="UniProtKB-KW"/>
</dbReference>
<dbReference type="SUPFAM" id="SSF46785">
    <property type="entry name" value="Winged helix' DNA-binding domain"/>
    <property type="match status" value="1"/>
</dbReference>
<feature type="domain" description="HTH lysR-type" evidence="5">
    <location>
        <begin position="4"/>
        <end position="61"/>
    </location>
</feature>
<dbReference type="PANTHER" id="PTHR30118:SF15">
    <property type="entry name" value="TRANSCRIPTIONAL REGULATORY PROTEIN"/>
    <property type="match status" value="1"/>
</dbReference>
<evidence type="ECO:0000256" key="1">
    <source>
        <dbReference type="ARBA" id="ARBA00009437"/>
    </source>
</evidence>
<dbReference type="EMBL" id="LT906435">
    <property type="protein sequence ID" value="SNU85275.1"/>
    <property type="molecule type" value="Genomic_DNA"/>
</dbReference>
<dbReference type="STRING" id="93222.NA29_16135"/>
<accession>A0A239SIJ1</accession>
<name>A0A239SIJ1_9BURK</name>
<keyword evidence="3" id="KW-0238">DNA-binding</keyword>
<sequence>MSRIDLNLLTALDALLSERSVTKAAERMKISVSAMSRTLTRLRASTGDRLLLQAGRTLVLTPYAERLSQRIPALAREAEAALSRAEYRFDPATLEQRFTLRAGEGFIDLLGAALVARVHRVAPGVQLRFTPKPDWNAQPLREGLIDLEIGVVKVSAPEVRARRLFPDRYVGVCRKGHPLLGKKQITVERWLAYGHVMISRTGDAENPVDVALELDERRRALPIVVPSYTSAMQLVRRSDMLAVVPQSCLSNSHFPNYAAEEGLESFALPIETPEFNVSAIWHPRLDHDPAQCWLRAQVMAVCAALYPE</sequence>
<dbReference type="InterPro" id="IPR000847">
    <property type="entry name" value="LysR_HTH_N"/>
</dbReference>
<dbReference type="InterPro" id="IPR036390">
    <property type="entry name" value="WH_DNA-bd_sf"/>
</dbReference>
<dbReference type="PROSITE" id="PS50931">
    <property type="entry name" value="HTH_LYSR"/>
    <property type="match status" value="1"/>
</dbReference>
<dbReference type="PANTHER" id="PTHR30118">
    <property type="entry name" value="HTH-TYPE TRANSCRIPTIONAL REGULATOR LEUO-RELATED"/>
    <property type="match status" value="1"/>
</dbReference>
<reference evidence="6 7" key="1">
    <citation type="submission" date="2017-06" db="EMBL/GenBank/DDBJ databases">
        <authorList>
            <consortium name="Pathogen Informatics"/>
        </authorList>
    </citation>
    <scope>NUCLEOTIDE SEQUENCE [LARGE SCALE GENOMIC DNA]</scope>
    <source>
        <strain evidence="6 7">NCTC13161</strain>
    </source>
</reference>
<keyword evidence="4" id="KW-0804">Transcription</keyword>
<dbReference type="GO" id="GO:0003700">
    <property type="term" value="F:DNA-binding transcription factor activity"/>
    <property type="evidence" value="ECO:0007669"/>
    <property type="project" value="InterPro"/>
</dbReference>
<dbReference type="GeneID" id="88095025"/>
<evidence type="ECO:0000256" key="4">
    <source>
        <dbReference type="ARBA" id="ARBA00023163"/>
    </source>
</evidence>
<dbReference type="CDD" id="cd08460">
    <property type="entry name" value="PBP2_DntR_like_1"/>
    <property type="match status" value="1"/>
</dbReference>
<evidence type="ECO:0000313" key="7">
    <source>
        <dbReference type="Proteomes" id="UP000215126"/>
    </source>
</evidence>
<evidence type="ECO:0000256" key="3">
    <source>
        <dbReference type="ARBA" id="ARBA00023125"/>
    </source>
</evidence>
<dbReference type="Gene3D" id="1.10.10.10">
    <property type="entry name" value="Winged helix-like DNA-binding domain superfamily/Winged helix DNA-binding domain"/>
    <property type="match status" value="1"/>
</dbReference>
<dbReference type="SUPFAM" id="SSF53850">
    <property type="entry name" value="Periplasmic binding protein-like II"/>
    <property type="match status" value="1"/>
</dbReference>
<dbReference type="Gene3D" id="3.40.190.10">
    <property type="entry name" value="Periplasmic binding protein-like II"/>
    <property type="match status" value="2"/>
</dbReference>
<evidence type="ECO:0000259" key="5">
    <source>
        <dbReference type="PROSITE" id="PS50931"/>
    </source>
</evidence>
<dbReference type="Pfam" id="PF00126">
    <property type="entry name" value="HTH_1"/>
    <property type="match status" value="1"/>
</dbReference>
<proteinExistence type="inferred from homology"/>
<keyword evidence="7" id="KW-1185">Reference proteome</keyword>
<protein>
    <submittedName>
        <fullName evidence="6">Nodulation protein D 2</fullName>
    </submittedName>
</protein>
<dbReference type="RefSeq" id="WP_039398414.1">
    <property type="nucleotide sequence ID" value="NZ_CABPRX010000002.1"/>
</dbReference>
<dbReference type="Proteomes" id="UP000215126">
    <property type="component" value="Chromosome 1"/>
</dbReference>
<evidence type="ECO:0000313" key="6">
    <source>
        <dbReference type="EMBL" id="SNU85275.1"/>
    </source>
</evidence>
<keyword evidence="2" id="KW-0805">Transcription regulation</keyword>
<dbReference type="InterPro" id="IPR036388">
    <property type="entry name" value="WH-like_DNA-bd_sf"/>
</dbReference>
<dbReference type="Pfam" id="PF03466">
    <property type="entry name" value="LysR_substrate"/>
    <property type="match status" value="1"/>
</dbReference>
<dbReference type="KEGG" id="pspu:NA29_16135"/>
<dbReference type="OrthoDB" id="8717159at2"/>
<organism evidence="6 7">
    <name type="scientific">Pandoraea sputorum</name>
    <dbReference type="NCBI Taxonomy" id="93222"/>
    <lineage>
        <taxon>Bacteria</taxon>
        <taxon>Pseudomonadati</taxon>
        <taxon>Pseudomonadota</taxon>
        <taxon>Betaproteobacteria</taxon>
        <taxon>Burkholderiales</taxon>
        <taxon>Burkholderiaceae</taxon>
        <taxon>Pandoraea</taxon>
    </lineage>
</organism>
<dbReference type="InterPro" id="IPR005119">
    <property type="entry name" value="LysR_subst-bd"/>
</dbReference>
<gene>
    <name evidence="6" type="primary">nodD2_4</name>
    <name evidence="6" type="ORF">SAMEA4530655_02386</name>
</gene>
<evidence type="ECO:0000256" key="2">
    <source>
        <dbReference type="ARBA" id="ARBA00023015"/>
    </source>
</evidence>
<dbReference type="AlphaFoldDB" id="A0A239SIJ1"/>
<dbReference type="InterPro" id="IPR050389">
    <property type="entry name" value="LysR-type_TF"/>
</dbReference>